<sequence>MKMKLEITKVLHDESNELDNGEHVIGEKGDQNPYLVLGRKKKKNEKHRELVANGEEVVGSIVKQIDFYYDDKNITKLLLDESNEHDNGEDVIGEKCDQNPYLVLGRKKKKREKQRELVANGEEVVGYIGD</sequence>
<dbReference type="EMBL" id="CM010720">
    <property type="protein sequence ID" value="RZC66195.1"/>
    <property type="molecule type" value="Genomic_DNA"/>
</dbReference>
<dbReference type="Proteomes" id="UP000316621">
    <property type="component" value="Chromosome 6"/>
</dbReference>
<proteinExistence type="predicted"/>
<dbReference type="AlphaFoldDB" id="A0A4Y7K2K8"/>
<name>A0A4Y7K2K8_PAPSO</name>
<evidence type="ECO:0000313" key="1">
    <source>
        <dbReference type="EMBL" id="RZC66195.1"/>
    </source>
</evidence>
<reference evidence="1 2" key="1">
    <citation type="journal article" date="2018" name="Science">
        <title>The opium poppy genome and morphinan production.</title>
        <authorList>
            <person name="Guo L."/>
            <person name="Winzer T."/>
            <person name="Yang X."/>
            <person name="Li Y."/>
            <person name="Ning Z."/>
            <person name="He Z."/>
            <person name="Teodor R."/>
            <person name="Lu Y."/>
            <person name="Bowser T.A."/>
            <person name="Graham I.A."/>
            <person name="Ye K."/>
        </authorList>
    </citation>
    <scope>NUCLEOTIDE SEQUENCE [LARGE SCALE GENOMIC DNA]</scope>
    <source>
        <strain evidence="2">cv. HN1</strain>
        <tissue evidence="1">Leaves</tissue>
    </source>
</reference>
<organism evidence="1 2">
    <name type="scientific">Papaver somniferum</name>
    <name type="common">Opium poppy</name>
    <dbReference type="NCBI Taxonomy" id="3469"/>
    <lineage>
        <taxon>Eukaryota</taxon>
        <taxon>Viridiplantae</taxon>
        <taxon>Streptophyta</taxon>
        <taxon>Embryophyta</taxon>
        <taxon>Tracheophyta</taxon>
        <taxon>Spermatophyta</taxon>
        <taxon>Magnoliopsida</taxon>
        <taxon>Ranunculales</taxon>
        <taxon>Papaveraceae</taxon>
        <taxon>Papaveroideae</taxon>
        <taxon>Papaver</taxon>
    </lineage>
</organism>
<dbReference type="Gramene" id="RZC66195">
    <property type="protein sequence ID" value="RZC66195"/>
    <property type="gene ID" value="C5167_009885"/>
</dbReference>
<gene>
    <name evidence="1" type="ORF">C5167_009885</name>
</gene>
<accession>A0A4Y7K2K8</accession>
<protein>
    <submittedName>
        <fullName evidence="1">Uncharacterized protein</fullName>
    </submittedName>
</protein>
<keyword evidence="2" id="KW-1185">Reference proteome</keyword>
<evidence type="ECO:0000313" key="2">
    <source>
        <dbReference type="Proteomes" id="UP000316621"/>
    </source>
</evidence>